<proteinExistence type="predicted"/>
<keyword evidence="2" id="KW-0812">Transmembrane</keyword>
<feature type="transmembrane region" description="Helical" evidence="2">
    <location>
        <begin position="143"/>
        <end position="171"/>
    </location>
</feature>
<feature type="transmembrane region" description="Helical" evidence="2">
    <location>
        <begin position="108"/>
        <end position="131"/>
    </location>
</feature>
<name>A0ABZ1QMZ5_9ACTN</name>
<keyword evidence="2" id="KW-1133">Transmembrane helix</keyword>
<keyword evidence="2" id="KW-0472">Membrane</keyword>
<dbReference type="RefSeq" id="WP_328740959.1">
    <property type="nucleotide sequence ID" value="NZ_CP108036.1"/>
</dbReference>
<dbReference type="EMBL" id="CP108036">
    <property type="protein sequence ID" value="WUN83830.1"/>
    <property type="molecule type" value="Genomic_DNA"/>
</dbReference>
<evidence type="ECO:0000313" key="3">
    <source>
        <dbReference type="EMBL" id="WUN83830.1"/>
    </source>
</evidence>
<feature type="region of interest" description="Disordered" evidence="1">
    <location>
        <begin position="1"/>
        <end position="29"/>
    </location>
</feature>
<evidence type="ECO:0000256" key="2">
    <source>
        <dbReference type="SAM" id="Phobius"/>
    </source>
</evidence>
<organism evidence="3 4">
    <name type="scientific">Streptomyces erythrochromogenes</name>
    <dbReference type="NCBI Taxonomy" id="285574"/>
    <lineage>
        <taxon>Bacteria</taxon>
        <taxon>Bacillati</taxon>
        <taxon>Actinomycetota</taxon>
        <taxon>Actinomycetes</taxon>
        <taxon>Kitasatosporales</taxon>
        <taxon>Streptomycetaceae</taxon>
        <taxon>Streptomyces</taxon>
    </lineage>
</organism>
<dbReference type="GeneID" id="95502018"/>
<dbReference type="Proteomes" id="UP001432312">
    <property type="component" value="Chromosome"/>
</dbReference>
<gene>
    <name evidence="3" type="ORF">OHA91_38225</name>
</gene>
<feature type="transmembrane region" description="Helical" evidence="2">
    <location>
        <begin position="177"/>
        <end position="201"/>
    </location>
</feature>
<evidence type="ECO:0000256" key="1">
    <source>
        <dbReference type="SAM" id="MobiDB-lite"/>
    </source>
</evidence>
<protein>
    <submittedName>
        <fullName evidence="3">Uncharacterized protein</fullName>
    </submittedName>
</protein>
<feature type="transmembrane region" description="Helical" evidence="2">
    <location>
        <begin position="67"/>
        <end position="88"/>
    </location>
</feature>
<reference evidence="3" key="1">
    <citation type="submission" date="2022-10" db="EMBL/GenBank/DDBJ databases">
        <title>The complete genomes of actinobacterial strains from the NBC collection.</title>
        <authorList>
            <person name="Joergensen T.S."/>
            <person name="Alvarez Arevalo M."/>
            <person name="Sterndorff E.B."/>
            <person name="Faurdal D."/>
            <person name="Vuksanovic O."/>
            <person name="Mourched A.-S."/>
            <person name="Charusanti P."/>
            <person name="Shaw S."/>
            <person name="Blin K."/>
            <person name="Weber T."/>
        </authorList>
    </citation>
    <scope>NUCLEOTIDE SEQUENCE</scope>
    <source>
        <strain evidence="3">NBC_00303</strain>
    </source>
</reference>
<keyword evidence="4" id="KW-1185">Reference proteome</keyword>
<sequence>MTIAFPARPSPSHPAAGPSWPRATASRTSVPELRSTRATLAFAKGVFVSSAVPSTTYEKLARRQSPALYLGLLGTSTGVLVLAAPAYPVTALVRWQRGRSVHPRAARAARSTASATGLIAAAFTAALGAAVRDGNAMMEMVPLGAPLLSTIMMLGTALVALTPGVVAWAIAAWLRSWWSVTGCILFTVTAVAAVTMTSMLLKYHLVGCPFAWPAQ</sequence>
<accession>A0ABZ1QMZ5</accession>
<evidence type="ECO:0000313" key="4">
    <source>
        <dbReference type="Proteomes" id="UP001432312"/>
    </source>
</evidence>